<protein>
    <submittedName>
        <fullName evidence="1">Uncharacterized protein</fullName>
    </submittedName>
</protein>
<dbReference type="EMBL" id="AJ507836">
    <property type="protein sequence ID" value="CAD48003.1"/>
    <property type="molecule type" value="Genomic_DNA"/>
</dbReference>
<geneLocation type="plasmid" evidence="1">
    <name>pAO1</name>
</geneLocation>
<dbReference type="RefSeq" id="WP_016359514.1">
    <property type="nucleotide sequence ID" value="NC_021229.1"/>
</dbReference>
<reference evidence="1" key="1">
    <citation type="journal article" date="2003" name="J. Bacteriol.">
        <title>Sequence of the 165-kilobase catabolic plasmid pAO1 from Arthrobacter nicotinovorans and identification of a pAO1-dependent nicotine uptake system.</title>
        <authorList>
            <person name="Igloi G.L."/>
            <person name="Brandsch R."/>
        </authorList>
    </citation>
    <scope>NUCLEOTIDE SEQUENCE [LARGE SCALE GENOMIC DNA]</scope>
    <source>
        <strain evidence="1">ATCC 49919</strain>
        <plasmid evidence="1">pAO1</plasmid>
    </source>
</reference>
<sequence>MDALYQPNATGLEALDELDHVDWNRLQHAYGKGVVSLEGSNASLSIAGDVARSLAALRDDPSFAIGDGLYSNVCHQGTVYEATAFAVPFIAAVAAGDVPDSIRVPLLALLGDISIGGSSVAPHGSHSGAYGDQVGALVTESLATSMRRFTTLRTPELVALVQAIRSLLDHSTDARREAVESAIDSALTLAQQ</sequence>
<accession>Q8GAC8</accession>
<dbReference type="AlphaFoldDB" id="Q8GAC8"/>
<proteinExistence type="predicted"/>
<keyword evidence="1" id="KW-0614">Plasmid</keyword>
<evidence type="ECO:0000313" key="1">
    <source>
        <dbReference type="EMBL" id="CAD48003.1"/>
    </source>
</evidence>
<organism evidence="1">
    <name type="scientific">Paenarthrobacter nicotinovorans</name>
    <name type="common">Arthrobacter nicotinovorans</name>
    <dbReference type="NCBI Taxonomy" id="29320"/>
    <lineage>
        <taxon>Bacteria</taxon>
        <taxon>Bacillati</taxon>
        <taxon>Actinomycetota</taxon>
        <taxon>Actinomycetes</taxon>
        <taxon>Micrococcales</taxon>
        <taxon>Micrococcaceae</taxon>
        <taxon>Paenarthrobacter</taxon>
    </lineage>
</organism>
<dbReference type="GeneID" id="84020194"/>
<reference evidence="1" key="2">
    <citation type="submission" date="2013-12" db="EMBL/GenBank/DDBJ databases">
        <authorList>
            <person name="Mihasan M."/>
            <person name="Brandsch R."/>
        </authorList>
    </citation>
    <scope>NUCLEOTIDE SEQUENCE</scope>
    <source>
        <strain evidence="1">ATCC 49919</strain>
        <plasmid evidence="1">pAO1</plasmid>
    </source>
</reference>
<name>Q8GAC8_PAENI</name>